<gene>
    <name evidence="1" type="ORF">CYR55_22720</name>
</gene>
<evidence type="ECO:0000313" key="2">
    <source>
        <dbReference type="Proteomes" id="UP000234240"/>
    </source>
</evidence>
<sequence length="205" mass="21534">MVQINGPQRAMVVSTADESNLMRVSVRLVGLWDSIADANLPWAERLLPDDGAFVPLIAGDYVWVDFPYQGDSTRPRIVGRASDASGGKPNVAAEASGQGDAYAHKTVKGAPAAGTVTATKDFVLDRNGLLEIRNASGSWSVTHKDSGSTLGMNDEGQLYICSQATLFVYAAGDTTLNTDANLKVKAAGDMTLESAGTLTLKASKV</sequence>
<dbReference type="AlphaFoldDB" id="A0A2N5DT99"/>
<keyword evidence="2" id="KW-1185">Reference proteome</keyword>
<accession>A0A2N5DT99</accession>
<feature type="non-terminal residue" evidence="1">
    <location>
        <position position="205"/>
    </location>
</feature>
<proteinExistence type="predicted"/>
<dbReference type="EMBL" id="PJZF01000057">
    <property type="protein sequence ID" value="PLR29575.1"/>
    <property type="molecule type" value="Genomic_DNA"/>
</dbReference>
<evidence type="ECO:0000313" key="1">
    <source>
        <dbReference type="EMBL" id="PLR29575.1"/>
    </source>
</evidence>
<name>A0A2N5DT99_9GAMM</name>
<comment type="caution">
    <text evidence="1">The sequence shown here is derived from an EMBL/GenBank/DDBJ whole genome shotgun (WGS) entry which is preliminary data.</text>
</comment>
<reference evidence="1 2" key="1">
    <citation type="submission" date="2017-12" db="EMBL/GenBank/DDBJ databases">
        <title>Characterization of six clinical isolates of Enterochimera gen. nov., a novel genus of the Yersiniaciae family and the three species Enterochimera arupensis sp. nov., Enterochimera coloradensis sp. nov, and Enterochimera californica sp. nov.</title>
        <authorList>
            <person name="Rossi A."/>
            <person name="Fisher M."/>
        </authorList>
    </citation>
    <scope>NUCLEOTIDE SEQUENCE [LARGE SCALE GENOMIC DNA]</scope>
    <source>
        <strain evidence="2">2015-Iso6</strain>
    </source>
</reference>
<dbReference type="Gene3D" id="2.40.50.260">
    <property type="entry name" value="Nucleic acid-binding protein domain"/>
    <property type="match status" value="1"/>
</dbReference>
<dbReference type="RefSeq" id="WP_101818567.1">
    <property type="nucleotide sequence ID" value="NZ_PJZF01000057.1"/>
</dbReference>
<dbReference type="OrthoDB" id="5890641at2"/>
<protein>
    <submittedName>
        <fullName evidence="1">Baseplate protein</fullName>
    </submittedName>
</protein>
<organism evidence="1 2">
    <name type="scientific">Chimaeribacter californicus</name>
    <dbReference type="NCBI Taxonomy" id="2060067"/>
    <lineage>
        <taxon>Bacteria</taxon>
        <taxon>Pseudomonadati</taxon>
        <taxon>Pseudomonadota</taxon>
        <taxon>Gammaproteobacteria</taxon>
        <taxon>Enterobacterales</taxon>
        <taxon>Yersiniaceae</taxon>
        <taxon>Chimaeribacter</taxon>
    </lineage>
</organism>
<dbReference type="Proteomes" id="UP000234240">
    <property type="component" value="Unassembled WGS sequence"/>
</dbReference>
<dbReference type="SUPFAM" id="SSF69255">
    <property type="entry name" value="gp5 N-terminal domain-like"/>
    <property type="match status" value="1"/>
</dbReference>